<dbReference type="PANTHER" id="PTHR23212:SF0">
    <property type="entry name" value="BRAIN ACID SOLUBLE PROTEIN 1"/>
    <property type="match status" value="1"/>
</dbReference>
<dbReference type="InterPro" id="IPR008408">
    <property type="entry name" value="BASP1"/>
</dbReference>
<name>A0AAD4TMR6_OVIAM</name>
<evidence type="ECO:0000313" key="6">
    <source>
        <dbReference type="Proteomes" id="UP001214576"/>
    </source>
</evidence>
<feature type="compositionally biased region" description="Basic and acidic residues" evidence="4">
    <location>
        <begin position="49"/>
        <end position="81"/>
    </location>
</feature>
<dbReference type="Pfam" id="PF05466">
    <property type="entry name" value="BASP1"/>
    <property type="match status" value="1"/>
</dbReference>
<dbReference type="Proteomes" id="UP001214576">
    <property type="component" value="Unassembled WGS sequence"/>
</dbReference>
<dbReference type="EMBL" id="JAKZEL010000024">
    <property type="protein sequence ID" value="KAI4530988.1"/>
    <property type="molecule type" value="Genomic_DNA"/>
</dbReference>
<comment type="similarity">
    <text evidence="1">Belongs to the BASP1 family.</text>
</comment>
<keyword evidence="3" id="KW-0449">Lipoprotein</keyword>
<comment type="caution">
    <text evidence="5">The sequence shown here is derived from an EMBL/GenBank/DDBJ whole genome shotgun (WGS) entry which is preliminary data.</text>
</comment>
<reference evidence="5" key="1">
    <citation type="submission" date="2022-03" db="EMBL/GenBank/DDBJ databases">
        <title>Genomic analyses of argali, domestic sheep and their hybrids provide insights into chromosomal evolution, heterosis and genetic basis of agronomic traits.</title>
        <authorList>
            <person name="Li M."/>
        </authorList>
    </citation>
    <scope>NUCLEOTIDE SEQUENCE</scope>
    <source>
        <strain evidence="5">CAU-MHL-2022a</strain>
        <tissue evidence="5">Skin</tissue>
    </source>
</reference>
<evidence type="ECO:0000256" key="3">
    <source>
        <dbReference type="ARBA" id="ARBA00023288"/>
    </source>
</evidence>
<organism evidence="5 6">
    <name type="scientific">Ovis ammon polii</name>
    <dbReference type="NCBI Taxonomy" id="230172"/>
    <lineage>
        <taxon>Eukaryota</taxon>
        <taxon>Metazoa</taxon>
        <taxon>Chordata</taxon>
        <taxon>Craniata</taxon>
        <taxon>Vertebrata</taxon>
        <taxon>Euteleostomi</taxon>
        <taxon>Mammalia</taxon>
        <taxon>Eutheria</taxon>
        <taxon>Laurasiatheria</taxon>
        <taxon>Artiodactyla</taxon>
        <taxon>Ruminantia</taxon>
        <taxon>Pecora</taxon>
        <taxon>Bovidae</taxon>
        <taxon>Caprinae</taxon>
        <taxon>Ovis</taxon>
    </lineage>
</organism>
<evidence type="ECO:0000256" key="2">
    <source>
        <dbReference type="ARBA" id="ARBA00022707"/>
    </source>
</evidence>
<evidence type="ECO:0000256" key="4">
    <source>
        <dbReference type="SAM" id="MobiDB-lite"/>
    </source>
</evidence>
<keyword evidence="6" id="KW-1185">Reference proteome</keyword>
<evidence type="ECO:0000313" key="5">
    <source>
        <dbReference type="EMBL" id="KAI4530988.1"/>
    </source>
</evidence>
<dbReference type="GO" id="GO:0005634">
    <property type="term" value="C:nucleus"/>
    <property type="evidence" value="ECO:0007669"/>
    <property type="project" value="TreeGrafter"/>
</dbReference>
<protein>
    <recommendedName>
        <fullName evidence="7">Brain acid soluble protein 1</fullName>
    </recommendedName>
</protein>
<dbReference type="GO" id="GO:0000976">
    <property type="term" value="F:transcription cis-regulatory region binding"/>
    <property type="evidence" value="ECO:0007669"/>
    <property type="project" value="TreeGrafter"/>
</dbReference>
<proteinExistence type="inferred from homology"/>
<feature type="compositionally biased region" description="Basic and acidic residues" evidence="4">
    <location>
        <begin position="15"/>
        <end position="27"/>
    </location>
</feature>
<feature type="region of interest" description="Disordered" evidence="4">
    <location>
        <begin position="1"/>
        <end position="81"/>
    </location>
</feature>
<evidence type="ECO:0000256" key="1">
    <source>
        <dbReference type="ARBA" id="ARBA00010268"/>
    </source>
</evidence>
<evidence type="ECO:0008006" key="7">
    <source>
        <dbReference type="Google" id="ProtNLM"/>
    </source>
</evidence>
<feature type="compositionally biased region" description="Basic residues" evidence="4">
    <location>
        <begin position="1"/>
        <end position="11"/>
    </location>
</feature>
<keyword evidence="2" id="KW-0519">Myristate</keyword>
<dbReference type="AlphaFoldDB" id="A0AAD4TMR6"/>
<dbReference type="GO" id="GO:0003714">
    <property type="term" value="F:transcription corepressor activity"/>
    <property type="evidence" value="ECO:0007669"/>
    <property type="project" value="TreeGrafter"/>
</dbReference>
<dbReference type="GO" id="GO:0005737">
    <property type="term" value="C:cytoplasm"/>
    <property type="evidence" value="ECO:0007669"/>
    <property type="project" value="TreeGrafter"/>
</dbReference>
<gene>
    <name evidence="5" type="ORF">MG293_018846</name>
</gene>
<sequence length="176" mass="19350">MGGKLSKKKKGYNVNDEKAKDKDKKAEGAGTEEEGTPKENETQAAAETAEVKEGKEEKQEKEAQDAANMPEDRKPVGKTKETNLVTLDLSSDFMLRSKNAGVSSPTWFGGITASLRFIEGTENLSTLSRADCQTNACAISIAFRSSESDRLFSTCVLSFHKCQTQTSLYYDFQGLW</sequence>
<accession>A0AAD4TMR6</accession>
<dbReference type="PANTHER" id="PTHR23212">
    <property type="entry name" value="BRAIN ACID SOLUBLE PROTEIN 1"/>
    <property type="match status" value="1"/>
</dbReference>